<dbReference type="GeneID" id="186378"/>
<dbReference type="STRING" id="6239.F56D2.5.1"/>
<keyword evidence="9" id="KW-0862">Zinc</keyword>
<feature type="domain" description="RING-type" evidence="14">
    <location>
        <begin position="180"/>
        <end position="421"/>
    </location>
</feature>
<dbReference type="FunFam" id="1.20.120.1750:FF:000038">
    <property type="entry name" value="RBR-type E3 ubiquitin transferase"/>
    <property type="match status" value="1"/>
</dbReference>
<evidence type="ECO:0000256" key="8">
    <source>
        <dbReference type="ARBA" id="ARBA00022786"/>
    </source>
</evidence>
<organism evidence="15 16">
    <name type="scientific">Caenorhabditis elegans</name>
    <dbReference type="NCBI Taxonomy" id="6239"/>
    <lineage>
        <taxon>Eukaryota</taxon>
        <taxon>Metazoa</taxon>
        <taxon>Ecdysozoa</taxon>
        <taxon>Nematoda</taxon>
        <taxon>Chromadorea</taxon>
        <taxon>Rhabditida</taxon>
        <taxon>Rhabditina</taxon>
        <taxon>Rhabditomorpha</taxon>
        <taxon>Rhabditoidea</taxon>
        <taxon>Rhabditidae</taxon>
        <taxon>Peloderinae</taxon>
        <taxon>Caenorhabditis</taxon>
    </lineage>
</organism>
<dbReference type="InterPro" id="IPR013083">
    <property type="entry name" value="Znf_RING/FYVE/PHD"/>
</dbReference>
<dbReference type="KEGG" id="cel:CELE_F56D2.5"/>
<dbReference type="SMART" id="SM00647">
    <property type="entry name" value="IBR"/>
    <property type="match status" value="2"/>
</dbReference>
<dbReference type="Bgee" id="WBGene00018966">
    <property type="expression patterns" value="Expressed in pharyngeal muscle cell (C elegans) and 3 other cell types or tissues"/>
</dbReference>
<dbReference type="OMA" id="EGCENEA"/>
<dbReference type="GO" id="GO:0045087">
    <property type="term" value="P:innate immune response"/>
    <property type="evidence" value="ECO:0007007"/>
    <property type="project" value="WormBase"/>
</dbReference>
<keyword evidence="6" id="KW-0677">Repeat</keyword>
<sequence>MTDRDLQIYELEALESVLREKKLAKSSDWSDKNAEIQGIIEVGFDNLYDPTVTIEGTSDSGDQFHLPLDILPPIRLKFHLPNDYPTVSSPKLELESYWMNQEQMTSCETELAKICEENQMMEVLFMCYQTIIDLMAQNTPKIINLNEACALNRQGETIESLKMKILQKEEEAVEEQFVNTLYDCQVCFESQMGQHCIKFQPCSHVFCKSCTFNYYISIAKGFVSKPMSCLAEGCENEAQQGMVQEALGEELFAKYEAHMLEKAIREMDDSMECPNENCQMVAYLTDSQRNLVECSYCNYSFCNLCKGTFHGVSRCKFRKEDEERIMKEWNEADEAGKEEMYKRYGEKNMKALEERFLNRGWLEENSKQCPKCLVYIEKDEGCNKMHCTKCNASFCWLCSKTLNNVDPYSHYSEKGSCNGRLFQGTWVDEEVDEFDWE</sequence>
<dbReference type="SUPFAM" id="SSF57850">
    <property type="entry name" value="RING/U-box"/>
    <property type="match status" value="3"/>
</dbReference>
<evidence type="ECO:0000313" key="17">
    <source>
        <dbReference type="WormBase" id="F56D2.5"/>
    </source>
</evidence>
<dbReference type="AlphaFoldDB" id="Q20871"/>
<evidence type="ECO:0000256" key="9">
    <source>
        <dbReference type="ARBA" id="ARBA00022833"/>
    </source>
</evidence>
<dbReference type="InterPro" id="IPR002867">
    <property type="entry name" value="IBR_dom"/>
</dbReference>
<evidence type="ECO:0000256" key="3">
    <source>
        <dbReference type="ARBA" id="ARBA00012251"/>
    </source>
</evidence>
<dbReference type="InterPro" id="IPR006575">
    <property type="entry name" value="RWD_dom"/>
</dbReference>
<evidence type="ECO:0000259" key="12">
    <source>
        <dbReference type="PROSITE" id="PS50089"/>
    </source>
</evidence>
<dbReference type="Proteomes" id="UP000001940">
    <property type="component" value="Chromosome III"/>
</dbReference>
<dbReference type="PROSITE" id="PS51873">
    <property type="entry name" value="TRIAD"/>
    <property type="match status" value="1"/>
</dbReference>
<evidence type="ECO:0000313" key="16">
    <source>
        <dbReference type="Proteomes" id="UP000001940"/>
    </source>
</evidence>
<dbReference type="SUPFAM" id="SSF54495">
    <property type="entry name" value="UBC-like"/>
    <property type="match status" value="1"/>
</dbReference>
<comment type="catalytic activity">
    <reaction evidence="1">
        <text>[E2 ubiquitin-conjugating enzyme]-S-ubiquitinyl-L-cysteine + [acceptor protein]-L-lysine = [E2 ubiquitin-conjugating enzyme]-L-cysteine + [acceptor protein]-N(6)-ubiquitinyl-L-lysine.</text>
        <dbReference type="EC" id="2.3.2.31"/>
    </reaction>
</comment>
<dbReference type="eggNOG" id="KOG1814">
    <property type="taxonomic scope" value="Eukaryota"/>
</dbReference>
<dbReference type="PROSITE" id="PS50089">
    <property type="entry name" value="ZF_RING_2"/>
    <property type="match status" value="1"/>
</dbReference>
<evidence type="ECO:0000256" key="6">
    <source>
        <dbReference type="ARBA" id="ARBA00022737"/>
    </source>
</evidence>
<dbReference type="PaxDb" id="6239-F56D2.5"/>
<protein>
    <recommendedName>
        <fullName evidence="3">RBR-type E3 ubiquitin transferase</fullName>
        <ecNumber evidence="3">2.3.2.31</ecNumber>
    </recommendedName>
</protein>
<comment type="pathway">
    <text evidence="2">Protein modification; protein ubiquitination.</text>
</comment>
<evidence type="ECO:0000313" key="15">
    <source>
        <dbReference type="EMBL" id="CCD63137.1"/>
    </source>
</evidence>
<evidence type="ECO:0000259" key="14">
    <source>
        <dbReference type="PROSITE" id="PS51873"/>
    </source>
</evidence>
<reference evidence="15 16" key="1">
    <citation type="journal article" date="1998" name="Science">
        <title>Genome sequence of the nematode C. elegans: a platform for investigating biology.</title>
        <authorList>
            <consortium name="The C. elegans sequencing consortium"/>
            <person name="Sulson J.E."/>
            <person name="Waterston R."/>
        </authorList>
    </citation>
    <scope>NUCLEOTIDE SEQUENCE [LARGE SCALE GENOMIC DNA]</scope>
    <source>
        <strain evidence="15 16">Bristol N2</strain>
    </source>
</reference>
<dbReference type="WormBase" id="F56D2.5">
    <property type="protein sequence ID" value="CE11232"/>
    <property type="gene ID" value="WBGene00018966"/>
</dbReference>
<dbReference type="CDD" id="cd23820">
    <property type="entry name" value="RWD_RNF14"/>
    <property type="match status" value="1"/>
</dbReference>
<evidence type="ECO:0000256" key="10">
    <source>
        <dbReference type="ARBA" id="ARBA00044508"/>
    </source>
</evidence>
<dbReference type="InterPro" id="IPR044066">
    <property type="entry name" value="TRIAD_supradom"/>
</dbReference>
<dbReference type="UCSC" id="F56D2.5">
    <property type="organism name" value="c. elegans"/>
</dbReference>
<dbReference type="CDD" id="cd20341">
    <property type="entry name" value="BRcat_RBR_RNF14"/>
    <property type="match status" value="1"/>
</dbReference>
<dbReference type="HOGENOM" id="CLU_021364_2_2_1"/>
<gene>
    <name evidence="15" type="ORF">CELE_F56D2.5</name>
    <name evidence="15 17" type="ORF">F56D2.5</name>
</gene>
<name>Q20871_CAEEL</name>
<dbReference type="SMART" id="SM00591">
    <property type="entry name" value="RWD"/>
    <property type="match status" value="1"/>
</dbReference>
<evidence type="ECO:0000256" key="1">
    <source>
        <dbReference type="ARBA" id="ARBA00001798"/>
    </source>
</evidence>
<dbReference type="FunCoup" id="Q20871">
    <property type="interactions" value="1633"/>
</dbReference>
<dbReference type="Gene3D" id="3.10.110.10">
    <property type="entry name" value="Ubiquitin Conjugating Enzyme"/>
    <property type="match status" value="1"/>
</dbReference>
<dbReference type="PeptideAtlas" id="Q20871"/>
<dbReference type="PIR" id="T16477">
    <property type="entry name" value="T16477"/>
</dbReference>
<proteinExistence type="inferred from homology"/>
<dbReference type="CTD" id="186378"/>
<dbReference type="Gene3D" id="1.20.120.1750">
    <property type="match status" value="1"/>
</dbReference>
<dbReference type="GO" id="GO:0006511">
    <property type="term" value="P:ubiquitin-dependent protein catabolic process"/>
    <property type="evidence" value="ECO:0000318"/>
    <property type="project" value="GO_Central"/>
</dbReference>
<dbReference type="Pfam" id="PF22191">
    <property type="entry name" value="IBR_1"/>
    <property type="match status" value="1"/>
</dbReference>
<dbReference type="Gene3D" id="2.20.25.20">
    <property type="match status" value="1"/>
</dbReference>
<dbReference type="Pfam" id="PF01485">
    <property type="entry name" value="IBR"/>
    <property type="match status" value="1"/>
</dbReference>
<dbReference type="Gene3D" id="3.30.40.10">
    <property type="entry name" value="Zinc/RING finger domain, C3HC4 (zinc finger)"/>
    <property type="match status" value="1"/>
</dbReference>
<dbReference type="Pfam" id="PF05773">
    <property type="entry name" value="RWD"/>
    <property type="match status" value="1"/>
</dbReference>
<keyword evidence="5" id="KW-0479">Metal-binding</keyword>
<dbReference type="GO" id="GO:0061630">
    <property type="term" value="F:ubiquitin protein ligase activity"/>
    <property type="evidence" value="ECO:0000318"/>
    <property type="project" value="GO_Central"/>
</dbReference>
<evidence type="ECO:0000256" key="11">
    <source>
        <dbReference type="PROSITE-ProRule" id="PRU00175"/>
    </source>
</evidence>
<accession>Q20871</accession>
<evidence type="ECO:0000256" key="4">
    <source>
        <dbReference type="ARBA" id="ARBA00022679"/>
    </source>
</evidence>
<dbReference type="InterPro" id="IPR047548">
    <property type="entry name" value="Rcat_RBR_RNF14"/>
</dbReference>
<evidence type="ECO:0000259" key="13">
    <source>
        <dbReference type="PROSITE" id="PS50908"/>
    </source>
</evidence>
<dbReference type="GO" id="GO:0000151">
    <property type="term" value="C:ubiquitin ligase complex"/>
    <property type="evidence" value="ECO:0000318"/>
    <property type="project" value="GO_Central"/>
</dbReference>
<feature type="domain" description="RWD" evidence="13">
    <location>
        <begin position="9"/>
        <end position="138"/>
    </location>
</feature>
<dbReference type="PROSITE" id="PS50908">
    <property type="entry name" value="RWD"/>
    <property type="match status" value="1"/>
</dbReference>
<feature type="domain" description="RING-type" evidence="12">
    <location>
        <begin position="184"/>
        <end position="229"/>
    </location>
</feature>
<dbReference type="InterPro" id="IPR001841">
    <property type="entry name" value="Znf_RING"/>
</dbReference>
<evidence type="ECO:0000256" key="5">
    <source>
        <dbReference type="ARBA" id="ARBA00022723"/>
    </source>
</evidence>
<dbReference type="EC" id="2.3.2.31" evidence="3"/>
<dbReference type="PANTHER" id="PTHR11685">
    <property type="entry name" value="RBR FAMILY RING FINGER AND IBR DOMAIN-CONTAINING"/>
    <property type="match status" value="1"/>
</dbReference>
<dbReference type="EMBL" id="BX284603">
    <property type="protein sequence ID" value="CCD63137.1"/>
    <property type="molecule type" value="Genomic_DNA"/>
</dbReference>
<dbReference type="InterPro" id="IPR031127">
    <property type="entry name" value="E3_UB_ligase_RBR"/>
</dbReference>
<dbReference type="RefSeq" id="NP_498196.1">
    <property type="nucleotide sequence ID" value="NM_065795.3"/>
</dbReference>
<evidence type="ECO:0000256" key="2">
    <source>
        <dbReference type="ARBA" id="ARBA00004906"/>
    </source>
</evidence>
<dbReference type="GO" id="GO:0031624">
    <property type="term" value="F:ubiquitin conjugating enzyme binding"/>
    <property type="evidence" value="ECO:0000318"/>
    <property type="project" value="GO_Central"/>
</dbReference>
<dbReference type="OrthoDB" id="69641at2759"/>
<keyword evidence="7 11" id="KW-0863">Zinc-finger</keyword>
<comment type="similarity">
    <text evidence="10">Belongs to the RBR family. RNF14 subfamily.</text>
</comment>
<dbReference type="CDD" id="cd20354">
    <property type="entry name" value="Rcat_RBR_RNF14"/>
    <property type="match status" value="1"/>
</dbReference>
<dbReference type="GO" id="GO:0008270">
    <property type="term" value="F:zinc ion binding"/>
    <property type="evidence" value="ECO:0007669"/>
    <property type="project" value="UniProtKB-KW"/>
</dbReference>
<dbReference type="PhylomeDB" id="Q20871"/>
<evidence type="ECO:0000256" key="7">
    <source>
        <dbReference type="ARBA" id="ARBA00022771"/>
    </source>
</evidence>
<dbReference type="GO" id="GO:0005737">
    <property type="term" value="C:cytoplasm"/>
    <property type="evidence" value="ECO:0000318"/>
    <property type="project" value="GO_Central"/>
</dbReference>
<keyword evidence="16" id="KW-1185">Reference proteome</keyword>
<dbReference type="InterPro" id="IPR016135">
    <property type="entry name" value="UBQ-conjugating_enzyme/RWD"/>
</dbReference>
<keyword evidence="4 15" id="KW-0808">Transferase</keyword>
<dbReference type="FunFam" id="3.30.40.10:FF:000137">
    <property type="entry name" value="RanBP-type and C3HC4-type zinc finger-containing protein 1"/>
    <property type="match status" value="1"/>
</dbReference>
<dbReference type="AGR" id="WB:WBGene00018966"/>
<dbReference type="InParanoid" id="Q20871"/>
<dbReference type="GO" id="GO:0016567">
    <property type="term" value="P:protein ubiquitination"/>
    <property type="evidence" value="ECO:0007669"/>
    <property type="project" value="InterPro"/>
</dbReference>
<keyword evidence="8" id="KW-0833">Ubl conjugation pathway</keyword>